<dbReference type="InterPro" id="IPR001851">
    <property type="entry name" value="ABC_transp_permease"/>
</dbReference>
<dbReference type="GO" id="GO:0015658">
    <property type="term" value="F:branched-chain amino acid transmembrane transporter activity"/>
    <property type="evidence" value="ECO:0007669"/>
    <property type="project" value="InterPro"/>
</dbReference>
<accession>A0A8J3YV22</accession>
<keyword evidence="5 6" id="KW-0472">Membrane</keyword>
<dbReference type="GO" id="GO:0005886">
    <property type="term" value="C:plasma membrane"/>
    <property type="evidence" value="ECO:0007669"/>
    <property type="project" value="UniProtKB-SubCell"/>
</dbReference>
<feature type="transmembrane region" description="Helical" evidence="6">
    <location>
        <begin position="167"/>
        <end position="185"/>
    </location>
</feature>
<protein>
    <submittedName>
        <fullName evidence="7">Branched-chain amino acid ABC transporter permease</fullName>
    </submittedName>
</protein>
<dbReference type="CDD" id="cd06581">
    <property type="entry name" value="TM_PBP1_LivM_like"/>
    <property type="match status" value="1"/>
</dbReference>
<keyword evidence="8" id="KW-1185">Reference proteome</keyword>
<dbReference type="PANTHER" id="PTHR30482">
    <property type="entry name" value="HIGH-AFFINITY BRANCHED-CHAIN AMINO ACID TRANSPORT SYSTEM PERMEASE"/>
    <property type="match status" value="1"/>
</dbReference>
<reference evidence="7" key="1">
    <citation type="submission" date="2021-01" db="EMBL/GenBank/DDBJ databases">
        <title>Whole genome shotgun sequence of Virgisporangium aliadipatigenens NBRC 105644.</title>
        <authorList>
            <person name="Komaki H."/>
            <person name="Tamura T."/>
        </authorList>
    </citation>
    <scope>NUCLEOTIDE SEQUENCE</scope>
    <source>
        <strain evidence="7">NBRC 105644</strain>
    </source>
</reference>
<dbReference type="Pfam" id="PF02653">
    <property type="entry name" value="BPD_transp_2"/>
    <property type="match status" value="1"/>
</dbReference>
<proteinExistence type="predicted"/>
<feature type="transmembrane region" description="Helical" evidence="6">
    <location>
        <begin position="215"/>
        <end position="240"/>
    </location>
</feature>
<dbReference type="RefSeq" id="WP_203904609.1">
    <property type="nucleotide sequence ID" value="NZ_BOPF01000045.1"/>
</dbReference>
<feature type="transmembrane region" description="Helical" evidence="6">
    <location>
        <begin position="112"/>
        <end position="129"/>
    </location>
</feature>
<dbReference type="InterPro" id="IPR043428">
    <property type="entry name" value="LivM-like"/>
</dbReference>
<organism evidence="7 8">
    <name type="scientific">Virgisporangium aliadipatigenens</name>
    <dbReference type="NCBI Taxonomy" id="741659"/>
    <lineage>
        <taxon>Bacteria</taxon>
        <taxon>Bacillati</taxon>
        <taxon>Actinomycetota</taxon>
        <taxon>Actinomycetes</taxon>
        <taxon>Micromonosporales</taxon>
        <taxon>Micromonosporaceae</taxon>
        <taxon>Virgisporangium</taxon>
    </lineage>
</organism>
<comment type="subcellular location">
    <subcellularLocation>
        <location evidence="1">Cell membrane</location>
        <topology evidence="1">Multi-pass membrane protein</topology>
    </subcellularLocation>
</comment>
<dbReference type="AlphaFoldDB" id="A0A8J3YV22"/>
<feature type="transmembrane region" description="Helical" evidence="6">
    <location>
        <begin position="252"/>
        <end position="281"/>
    </location>
</feature>
<gene>
    <name evidence="7" type="ORF">Val02_80830</name>
</gene>
<evidence type="ECO:0000256" key="4">
    <source>
        <dbReference type="ARBA" id="ARBA00022989"/>
    </source>
</evidence>
<dbReference type="PANTHER" id="PTHR30482:SF5">
    <property type="entry name" value="ABC TRANSPORTER PERMEASE PROTEIN"/>
    <property type="match status" value="1"/>
</dbReference>
<name>A0A8J3YV22_9ACTN</name>
<keyword evidence="2" id="KW-1003">Cell membrane</keyword>
<dbReference type="EMBL" id="BOPF01000045">
    <property type="protein sequence ID" value="GIJ51197.1"/>
    <property type="molecule type" value="Genomic_DNA"/>
</dbReference>
<feature type="transmembrane region" description="Helical" evidence="6">
    <location>
        <begin position="85"/>
        <end position="105"/>
    </location>
</feature>
<feature type="transmembrane region" description="Helical" evidence="6">
    <location>
        <begin position="28"/>
        <end position="47"/>
    </location>
</feature>
<evidence type="ECO:0000256" key="1">
    <source>
        <dbReference type="ARBA" id="ARBA00004651"/>
    </source>
</evidence>
<evidence type="ECO:0000256" key="5">
    <source>
        <dbReference type="ARBA" id="ARBA00023136"/>
    </source>
</evidence>
<sequence length="336" mass="34092">MYRRILLGLGVVLLLVLPYYVGQFWLRLGFSVAAAGIGAIGLTILTGTAGQLSLAHAFFLGVGAVTYCALAGTDADLVSLGWPPLVAALAGVLLAGLAGLAFSPVAARLRHIYLGIASIGLVVIGQHVLNTAAPLTGGFNGRLTPGIVSDAKVSIGGVPFGAYEKQWYVGFAFLALAALLARNLVRGRVGRAFVLLRDSEPAASSVGIAVQRYKALAFVVSSMYAGLAGVLYAVAIGSVAPSSFALDVSVLYLVMVVIGGLGSVAGAVAGAAAVTALPVLLQEYAGYLPFLAEPGSGGVTASHAARFVFGVAVIAVVLTRSGALHRFRPSALGSRS</sequence>
<comment type="caution">
    <text evidence="7">The sequence shown here is derived from an EMBL/GenBank/DDBJ whole genome shotgun (WGS) entry which is preliminary data.</text>
</comment>
<evidence type="ECO:0000313" key="7">
    <source>
        <dbReference type="EMBL" id="GIJ51197.1"/>
    </source>
</evidence>
<evidence type="ECO:0000256" key="2">
    <source>
        <dbReference type="ARBA" id="ARBA00022475"/>
    </source>
</evidence>
<dbReference type="Proteomes" id="UP000619260">
    <property type="component" value="Unassembled WGS sequence"/>
</dbReference>
<keyword evidence="3 6" id="KW-0812">Transmembrane</keyword>
<evidence type="ECO:0000313" key="8">
    <source>
        <dbReference type="Proteomes" id="UP000619260"/>
    </source>
</evidence>
<evidence type="ECO:0000256" key="6">
    <source>
        <dbReference type="SAM" id="Phobius"/>
    </source>
</evidence>
<feature type="transmembrane region" description="Helical" evidence="6">
    <location>
        <begin position="54"/>
        <end position="73"/>
    </location>
</feature>
<evidence type="ECO:0000256" key="3">
    <source>
        <dbReference type="ARBA" id="ARBA00022692"/>
    </source>
</evidence>
<keyword evidence="4 6" id="KW-1133">Transmembrane helix</keyword>